<dbReference type="GO" id="GO:0060271">
    <property type="term" value="P:cilium assembly"/>
    <property type="evidence" value="ECO:0007669"/>
    <property type="project" value="TreeGrafter"/>
</dbReference>
<proteinExistence type="predicted"/>
<keyword evidence="1" id="KW-0175">Coiled coil</keyword>
<accession>A0A0L7KYG6</accession>
<dbReference type="Pfam" id="PF23338">
    <property type="entry name" value="PTHB1_hp"/>
    <property type="match status" value="1"/>
</dbReference>
<evidence type="ECO:0000259" key="3">
    <source>
        <dbReference type="Pfam" id="PF23337"/>
    </source>
</evidence>
<dbReference type="Pfam" id="PF14727">
    <property type="entry name" value="PHTB1_N"/>
    <property type="match status" value="1"/>
</dbReference>
<sequence>MSIFKVKPWWSNNRLQNAEANQGLQNANCLKVDKFNSHNDSDCILVGEGSFLKVYKPTADQEASHTILETELEEVVLQIETGKLIAGYEDRQIVVLHPKSYAIYQLKRKEGHTDADFICVQGLDGSLSFFDQDTFLFMCIFNDVIIPGPICYVSNCDSFVVCKSTWVLEIYSYQQLREFSELTVRQNKNNIPQWSYNAGEEITDTQVIQTSSNFSSILALGERHLYCFQDNGLMKYVNKLEFMPICFYAYLIGWYYEPGARLLVMVASEDSKVFVYEGATLLWSCDLLSPAVSISRCFLKALPGGLVTLSPGGIVNIGYLGTEPVLNGNVTHIINETVDLKQIQAEMEESSFSRIEHVLKIKADVGKPEQNLFQENTQNKSEGIHLLMCPVVVILNCEDPNQLKSVQITYVCCPPFECSESTICLDSVNGSEIIETQVFLSSEFDISETRIKILFTITDASGQIVMITRNVLLPLSLFCYPVEAITENKLKLCVEGNHPCIQLTKIFTDFTEEDLRNQVGPECVTFTYRSTKKTVTIKTSPTQYFIEADEFTEMSSILDHFILRLSDHYSRMGVKDFRFKLKYDKEFVKQVMHKFLKSIEAHAKERLKLKASEDELNVLQRQFTVVQKRLLVQYGALPPGDCDPLEFLMRDTHTRIVTTVNQIIEFRENEWEEAVSQALSYIWNKVFKKSEKDKEKLAPVTEQAILSQINLKRFLKQLRIVLDNLFSEADVENVQEYPITRIEEMVEVL</sequence>
<reference evidence="5 6" key="1">
    <citation type="journal article" date="2015" name="Genome Biol. Evol.">
        <title>The genome of winter moth (Operophtera brumata) provides a genomic perspective on sexual dimorphism and phenology.</title>
        <authorList>
            <person name="Derks M.F."/>
            <person name="Smit S."/>
            <person name="Salis L."/>
            <person name="Schijlen E."/>
            <person name="Bossers A."/>
            <person name="Mateman C."/>
            <person name="Pijl A.S."/>
            <person name="de Ridder D."/>
            <person name="Groenen M.A."/>
            <person name="Visser M.E."/>
            <person name="Megens H.J."/>
        </authorList>
    </citation>
    <scope>NUCLEOTIDE SEQUENCE [LARGE SCALE GENOMIC DNA]</scope>
    <source>
        <strain evidence="5">WM2013NL</strain>
        <tissue evidence="5">Head and thorax</tissue>
    </source>
</reference>
<evidence type="ECO:0000313" key="6">
    <source>
        <dbReference type="Proteomes" id="UP000037510"/>
    </source>
</evidence>
<organism evidence="5 6">
    <name type="scientific">Operophtera brumata</name>
    <name type="common">Winter moth</name>
    <name type="synonym">Phalaena brumata</name>
    <dbReference type="NCBI Taxonomy" id="104452"/>
    <lineage>
        <taxon>Eukaryota</taxon>
        <taxon>Metazoa</taxon>
        <taxon>Ecdysozoa</taxon>
        <taxon>Arthropoda</taxon>
        <taxon>Hexapoda</taxon>
        <taxon>Insecta</taxon>
        <taxon>Pterygota</taxon>
        <taxon>Neoptera</taxon>
        <taxon>Endopterygota</taxon>
        <taxon>Lepidoptera</taxon>
        <taxon>Glossata</taxon>
        <taxon>Ditrysia</taxon>
        <taxon>Geometroidea</taxon>
        <taxon>Geometridae</taxon>
        <taxon>Larentiinae</taxon>
        <taxon>Operophtera</taxon>
    </lineage>
</organism>
<evidence type="ECO:0000259" key="4">
    <source>
        <dbReference type="Pfam" id="PF23338"/>
    </source>
</evidence>
<dbReference type="EMBL" id="JTDY01004421">
    <property type="protein sequence ID" value="KOB68180.1"/>
    <property type="molecule type" value="Genomic_DNA"/>
</dbReference>
<dbReference type="Proteomes" id="UP000037510">
    <property type="component" value="Unassembled WGS sequence"/>
</dbReference>
<evidence type="ECO:0000259" key="2">
    <source>
        <dbReference type="Pfam" id="PF14727"/>
    </source>
</evidence>
<dbReference type="STRING" id="104452.A0A0L7KYG6"/>
<dbReference type="GO" id="GO:0016020">
    <property type="term" value="C:membrane"/>
    <property type="evidence" value="ECO:0007669"/>
    <property type="project" value="TreeGrafter"/>
</dbReference>
<dbReference type="InterPro" id="IPR036322">
    <property type="entry name" value="WD40_repeat_dom_sf"/>
</dbReference>
<name>A0A0L7KYG6_OPEBR</name>
<dbReference type="AlphaFoldDB" id="A0A0L7KYG6"/>
<keyword evidence="6" id="KW-1185">Reference proteome</keyword>
<dbReference type="PANTHER" id="PTHR20991">
    <property type="entry name" value="PARATHYROID HORMONE-RESPONSIVE B1 GENE"/>
    <property type="match status" value="1"/>
</dbReference>
<dbReference type="InterPro" id="IPR055362">
    <property type="entry name" value="PTHB1_pf_dom"/>
</dbReference>
<dbReference type="GO" id="GO:0034464">
    <property type="term" value="C:BBSome"/>
    <property type="evidence" value="ECO:0007669"/>
    <property type="project" value="InterPro"/>
</dbReference>
<dbReference type="InterPro" id="IPR026511">
    <property type="entry name" value="PTHB1"/>
</dbReference>
<feature type="domain" description="PTHB1 platform" evidence="3">
    <location>
        <begin position="474"/>
        <end position="580"/>
    </location>
</feature>
<dbReference type="SUPFAM" id="SSF50978">
    <property type="entry name" value="WD40 repeat-like"/>
    <property type="match status" value="1"/>
</dbReference>
<dbReference type="Pfam" id="PF23337">
    <property type="entry name" value="PTHB1_pf"/>
    <property type="match status" value="1"/>
</dbReference>
<evidence type="ECO:0000313" key="5">
    <source>
        <dbReference type="EMBL" id="KOB68180.1"/>
    </source>
</evidence>
<feature type="domain" description="PTHB1 hairpin" evidence="4">
    <location>
        <begin position="592"/>
        <end position="670"/>
    </location>
</feature>
<dbReference type="InterPro" id="IPR055363">
    <property type="entry name" value="PTHB1_hp_dom"/>
</dbReference>
<feature type="coiled-coil region" evidence="1">
    <location>
        <begin position="602"/>
        <end position="629"/>
    </location>
</feature>
<dbReference type="PANTHER" id="PTHR20991:SF0">
    <property type="entry name" value="PROTEIN PTHB1"/>
    <property type="match status" value="1"/>
</dbReference>
<comment type="caution">
    <text evidence="5">The sequence shown here is derived from an EMBL/GenBank/DDBJ whole genome shotgun (WGS) entry which is preliminary data.</text>
</comment>
<evidence type="ECO:0000256" key="1">
    <source>
        <dbReference type="SAM" id="Coils"/>
    </source>
</evidence>
<gene>
    <name evidence="5" type="ORF">OBRU01_18690</name>
</gene>
<dbReference type="InterPro" id="IPR028073">
    <property type="entry name" value="PHTB1_N_dom"/>
</dbReference>
<feature type="domain" description="PTHB1 N-terminal" evidence="2">
    <location>
        <begin position="113"/>
        <end position="324"/>
    </location>
</feature>
<protein>
    <submittedName>
        <fullName evidence="5">Parathyroid hormone-responsive B1</fullName>
    </submittedName>
</protein>